<proteinExistence type="inferred from homology"/>
<evidence type="ECO:0000256" key="2">
    <source>
        <dbReference type="ARBA" id="ARBA00023002"/>
    </source>
</evidence>
<dbReference type="PROSITE" id="PS00061">
    <property type="entry name" value="ADH_SHORT"/>
    <property type="match status" value="1"/>
</dbReference>
<evidence type="ECO:0000256" key="3">
    <source>
        <dbReference type="RuleBase" id="RU000363"/>
    </source>
</evidence>
<dbReference type="InterPro" id="IPR036291">
    <property type="entry name" value="NAD(P)-bd_dom_sf"/>
</dbReference>
<keyword evidence="2" id="KW-0560">Oxidoreductase</keyword>
<evidence type="ECO:0000313" key="4">
    <source>
        <dbReference type="EMBL" id="QNG50266.1"/>
    </source>
</evidence>
<dbReference type="RefSeq" id="WP_185717028.1">
    <property type="nucleotide sequence ID" value="NZ_BAAAWI010000001.1"/>
</dbReference>
<dbReference type="PANTHER" id="PTHR43639">
    <property type="entry name" value="OXIDOREDUCTASE, SHORT-CHAIN DEHYDROGENASE/REDUCTASE FAMILY (AFU_ORTHOLOGUE AFUA_5G02870)"/>
    <property type="match status" value="1"/>
</dbReference>
<evidence type="ECO:0000313" key="5">
    <source>
        <dbReference type="Proteomes" id="UP000515728"/>
    </source>
</evidence>
<name>A0A7G7MBV5_9PSEU</name>
<reference evidence="4 5" key="1">
    <citation type="submission" date="2020-08" db="EMBL/GenBank/DDBJ databases">
        <authorList>
            <person name="Mo P."/>
        </authorList>
    </citation>
    <scope>NUCLEOTIDE SEQUENCE [LARGE SCALE GENOMIC DNA]</scope>
    <source>
        <strain evidence="4 5">CGMCC 4.1532</strain>
    </source>
</reference>
<dbReference type="AlphaFoldDB" id="A0A7G7MBV5"/>
<comment type="similarity">
    <text evidence="1 3">Belongs to the short-chain dehydrogenases/reductases (SDR) family.</text>
</comment>
<dbReference type="Pfam" id="PF00106">
    <property type="entry name" value="adh_short"/>
    <property type="match status" value="1"/>
</dbReference>
<dbReference type="EMBL" id="CP060131">
    <property type="protein sequence ID" value="QNG50266.1"/>
    <property type="molecule type" value="Genomic_DNA"/>
</dbReference>
<dbReference type="Gene3D" id="3.40.50.720">
    <property type="entry name" value="NAD(P)-binding Rossmann-like Domain"/>
    <property type="match status" value="1"/>
</dbReference>
<keyword evidence="5" id="KW-1185">Reference proteome</keyword>
<dbReference type="InterPro" id="IPR002347">
    <property type="entry name" value="SDR_fam"/>
</dbReference>
<evidence type="ECO:0000256" key="1">
    <source>
        <dbReference type="ARBA" id="ARBA00006484"/>
    </source>
</evidence>
<sequence length="258" mass="25766">MTGPLTGRTAVVTGGATGIGFGIARRLLADGARVLIGGRSDAEAKGGAEALRADGFEVAVFAGDLSVAGEAQRLLESAVGALGGVDILVNNAGGGVIRPTLEHTEETLRATIDNNLWTTLRATLAILPHMVARGGGRIVNIGAESVRNGLTDHAVYNAAKGGVHAIATGLAREFAASGITVNVVAPSYTTTPENAAALAAGKVPERFRVVLADAVALIPAGRPAEVDEVAAAVAYLAAPEAGFVTGQVISVNGGSSMG</sequence>
<dbReference type="KEGG" id="ppel:H6H00_18655"/>
<dbReference type="InterPro" id="IPR020904">
    <property type="entry name" value="Sc_DH/Rdtase_CS"/>
</dbReference>
<dbReference type="PRINTS" id="PR00081">
    <property type="entry name" value="GDHRDH"/>
</dbReference>
<accession>A0A7G7MBV5</accession>
<dbReference type="FunFam" id="3.40.50.720:FF:000084">
    <property type="entry name" value="Short-chain dehydrogenase reductase"/>
    <property type="match status" value="1"/>
</dbReference>
<protein>
    <submittedName>
        <fullName evidence="4">SDR family oxidoreductase</fullName>
    </submittedName>
</protein>
<gene>
    <name evidence="4" type="ORF">H6H00_18655</name>
</gene>
<dbReference type="SUPFAM" id="SSF51735">
    <property type="entry name" value="NAD(P)-binding Rossmann-fold domains"/>
    <property type="match status" value="1"/>
</dbReference>
<dbReference type="PANTHER" id="PTHR43639:SF1">
    <property type="entry name" value="SHORT-CHAIN DEHYDROGENASE_REDUCTASE FAMILY PROTEIN"/>
    <property type="match status" value="1"/>
</dbReference>
<dbReference type="Proteomes" id="UP000515728">
    <property type="component" value="Chromosome"/>
</dbReference>
<dbReference type="GO" id="GO:0016491">
    <property type="term" value="F:oxidoreductase activity"/>
    <property type="evidence" value="ECO:0007669"/>
    <property type="project" value="UniProtKB-KW"/>
</dbReference>
<dbReference type="PRINTS" id="PR00080">
    <property type="entry name" value="SDRFAMILY"/>
</dbReference>
<organism evidence="4 5">
    <name type="scientific">Pseudonocardia petroleophila</name>
    <dbReference type="NCBI Taxonomy" id="37331"/>
    <lineage>
        <taxon>Bacteria</taxon>
        <taxon>Bacillati</taxon>
        <taxon>Actinomycetota</taxon>
        <taxon>Actinomycetes</taxon>
        <taxon>Pseudonocardiales</taxon>
        <taxon>Pseudonocardiaceae</taxon>
        <taxon>Pseudonocardia</taxon>
    </lineage>
</organism>